<name>A0A9W7C342_9STRA</name>
<evidence type="ECO:0000313" key="4">
    <source>
        <dbReference type="Proteomes" id="UP001165085"/>
    </source>
</evidence>
<keyword evidence="4" id="KW-1185">Reference proteome</keyword>
<reference evidence="4" key="1">
    <citation type="journal article" date="2023" name="Commun. Biol.">
        <title>Genome analysis of Parmales, the sister group of diatoms, reveals the evolutionary specialization of diatoms from phago-mixotrophs to photoautotrophs.</title>
        <authorList>
            <person name="Ban H."/>
            <person name="Sato S."/>
            <person name="Yoshikawa S."/>
            <person name="Yamada K."/>
            <person name="Nakamura Y."/>
            <person name="Ichinomiya M."/>
            <person name="Sato N."/>
            <person name="Blanc-Mathieu R."/>
            <person name="Endo H."/>
            <person name="Kuwata A."/>
            <person name="Ogata H."/>
        </authorList>
    </citation>
    <scope>NUCLEOTIDE SEQUENCE [LARGE SCALE GENOMIC DNA]</scope>
    <source>
        <strain evidence="4">NIES 3701</strain>
    </source>
</reference>
<evidence type="ECO:0000313" key="3">
    <source>
        <dbReference type="EMBL" id="GMH99091.1"/>
    </source>
</evidence>
<proteinExistence type="predicted"/>
<feature type="compositionally biased region" description="Polar residues" evidence="2">
    <location>
        <begin position="88"/>
        <end position="104"/>
    </location>
</feature>
<feature type="coiled-coil region" evidence="1">
    <location>
        <begin position="656"/>
        <end position="707"/>
    </location>
</feature>
<feature type="region of interest" description="Disordered" evidence="2">
    <location>
        <begin position="467"/>
        <end position="491"/>
    </location>
</feature>
<dbReference type="OrthoDB" id="199507at2759"/>
<dbReference type="EMBL" id="BRXY01000538">
    <property type="protein sequence ID" value="GMH99091.1"/>
    <property type="molecule type" value="Genomic_DNA"/>
</dbReference>
<evidence type="ECO:0000256" key="1">
    <source>
        <dbReference type="SAM" id="Coils"/>
    </source>
</evidence>
<feature type="compositionally biased region" description="Low complexity" evidence="2">
    <location>
        <begin position="36"/>
        <end position="50"/>
    </location>
</feature>
<feature type="compositionally biased region" description="Polar residues" evidence="2">
    <location>
        <begin position="67"/>
        <end position="76"/>
    </location>
</feature>
<feature type="compositionally biased region" description="Basic and acidic residues" evidence="2">
    <location>
        <begin position="162"/>
        <end position="182"/>
    </location>
</feature>
<feature type="compositionally biased region" description="Low complexity" evidence="2">
    <location>
        <begin position="208"/>
        <end position="221"/>
    </location>
</feature>
<accession>A0A9W7C342</accession>
<keyword evidence="1" id="KW-0175">Coiled coil</keyword>
<evidence type="ECO:0000256" key="2">
    <source>
        <dbReference type="SAM" id="MobiDB-lite"/>
    </source>
</evidence>
<feature type="coiled-coil region" evidence="1">
    <location>
        <begin position="510"/>
        <end position="615"/>
    </location>
</feature>
<sequence length="874" mass="97855">MRRSSAFSRRRSRPLMSYNPTLPQGSPEASPPPPASTSSTTGSATKAPATVQYSPPPQSASKPASSENDGNATATAVRTIEKKVRKNVLSQAWETMNPPLSTTERIARIAKSAQDLEASNSNSSRGSDDDAEVDSRSKSVRSAQEDADENEGGSYGSGEGGVRAREERTAEAEINPQHESEKPVAGTPRTSNYPNPSNEPETPYTVGTSNANADADTYNDNDTNRDPQTSRRPSHRALHMSDMIVAGANCMVEPVNPNQPKSTMKLNTMKMSSLHSPAPLPSSRKSFANQTMSARNATGVFKEERESLVGDLTSLWQQIDFLEAQLDKVNKKNLTSSSHHAKIVEKLAMSLRETKQENEELKSKLLVDQDAINELSREITLSKAEQRRLHHLANTKFLSEHKTERRFAQQAADKLSDLNLKKNQSDARGDELAVTIVDMRRQFQKKEGSLLSEINALKSRIMQLEQEVQTSSQAHEGAHSRNQANLSKNDSMINDVNSLQEAKRVLSKIKERDDAEMNRLRNQLVQIQEGNDRAMSEWKDRCLKAEQKEKIASDHLIAREKELDKLREKIASAVNDAEGEVRVSRAEAEALKERCISLEEQNEALVDRYREAETIMRREGIRFDGTMKRLVDEMRARDDLGREFLEERRLLNKQWEKREKEIIMALKREARKAELKEEQIKEKGEEITKLKETLEELQAMASDERRGIKRDAISPINTNPMGRSLPGPFLPSELEEKIIILEHENSTLRSENTRLLSGLGKYQEDELKREEEFVDAKPKTGSIRKRNSMVGLLSTTKVSLAASPDSATSSVEADDLLSEFRSGGINRMTSEVRKMVSESGKILNKIQDLEKSGVDPNESTATTAFMSPYLYDDP</sequence>
<feature type="compositionally biased region" description="Polar residues" evidence="2">
    <location>
        <begin position="188"/>
        <end position="200"/>
    </location>
</feature>
<feature type="region of interest" description="Disordered" evidence="2">
    <location>
        <begin position="1"/>
        <end position="237"/>
    </location>
</feature>
<feature type="coiled-coil region" evidence="1">
    <location>
        <begin position="344"/>
        <end position="378"/>
    </location>
</feature>
<dbReference type="AlphaFoldDB" id="A0A9W7C342"/>
<protein>
    <submittedName>
        <fullName evidence="3">Uncharacterized protein</fullName>
    </submittedName>
</protein>
<organism evidence="3 4">
    <name type="scientific">Triparma strigata</name>
    <dbReference type="NCBI Taxonomy" id="1606541"/>
    <lineage>
        <taxon>Eukaryota</taxon>
        <taxon>Sar</taxon>
        <taxon>Stramenopiles</taxon>
        <taxon>Ochrophyta</taxon>
        <taxon>Bolidophyceae</taxon>
        <taxon>Parmales</taxon>
        <taxon>Triparmaceae</taxon>
        <taxon>Triparma</taxon>
    </lineage>
</organism>
<comment type="caution">
    <text evidence="3">The sequence shown here is derived from an EMBL/GenBank/DDBJ whole genome shotgun (WGS) entry which is preliminary data.</text>
</comment>
<dbReference type="Proteomes" id="UP001165085">
    <property type="component" value="Unassembled WGS sequence"/>
</dbReference>
<gene>
    <name evidence="3" type="ORF">TrST_g8333</name>
</gene>
<feature type="compositionally biased region" description="Basic residues" evidence="2">
    <location>
        <begin position="1"/>
        <end position="13"/>
    </location>
</feature>
<feature type="region of interest" description="Disordered" evidence="2">
    <location>
        <begin position="852"/>
        <end position="874"/>
    </location>
</feature>